<dbReference type="Proteomes" id="UP000219514">
    <property type="component" value="Unassembled WGS sequence"/>
</dbReference>
<evidence type="ECO:0000313" key="1">
    <source>
        <dbReference type="EMBL" id="SNX98127.1"/>
    </source>
</evidence>
<evidence type="ECO:0000313" key="2">
    <source>
        <dbReference type="Proteomes" id="UP000219514"/>
    </source>
</evidence>
<reference evidence="1 2" key="1">
    <citation type="submission" date="2017-09" db="EMBL/GenBank/DDBJ databases">
        <authorList>
            <person name="Ehlers B."/>
            <person name="Leendertz F.H."/>
        </authorList>
    </citation>
    <scope>NUCLEOTIDE SEQUENCE [LARGE SCALE GENOMIC DNA]</scope>
    <source>
        <strain evidence="1 2">DSM 46844</strain>
    </source>
</reference>
<dbReference type="EMBL" id="OBDO01000009">
    <property type="protein sequence ID" value="SNX98127.1"/>
    <property type="molecule type" value="Genomic_DNA"/>
</dbReference>
<dbReference type="OrthoDB" id="5193776at2"/>
<name>A0A285EGL4_9ACTN</name>
<gene>
    <name evidence="1" type="ORF">SAMN06893097_109207</name>
</gene>
<accession>A0A285EGL4</accession>
<dbReference type="AlphaFoldDB" id="A0A285EGL4"/>
<keyword evidence="2" id="KW-1185">Reference proteome</keyword>
<proteinExistence type="predicted"/>
<organism evidence="1 2">
    <name type="scientific">Geodermatophilus sabuli</name>
    <dbReference type="NCBI Taxonomy" id="1564158"/>
    <lineage>
        <taxon>Bacteria</taxon>
        <taxon>Bacillati</taxon>
        <taxon>Actinomycetota</taxon>
        <taxon>Actinomycetes</taxon>
        <taxon>Geodermatophilales</taxon>
        <taxon>Geodermatophilaceae</taxon>
        <taxon>Geodermatophilus</taxon>
    </lineage>
</organism>
<sequence>MAESSTGDDLTLPPVPLATGAVVRLGGADRRVTLVELVVSTEDGGELRIPLEHHHGGWWPPADRTPAGP</sequence>
<dbReference type="RefSeq" id="WP_097208054.1">
    <property type="nucleotide sequence ID" value="NZ_JACHXB010000001.1"/>
</dbReference>
<protein>
    <submittedName>
        <fullName evidence="1">Uncharacterized protein</fullName>
    </submittedName>
</protein>